<dbReference type="InterPro" id="IPR038770">
    <property type="entry name" value="Na+/solute_symporter_sf"/>
</dbReference>
<evidence type="ECO:0000256" key="2">
    <source>
        <dbReference type="ARBA" id="ARBA00005551"/>
    </source>
</evidence>
<feature type="transmembrane region" description="Helical" evidence="7">
    <location>
        <begin position="55"/>
        <end position="78"/>
    </location>
</feature>
<dbReference type="PANTHER" id="PTHR42751">
    <property type="entry name" value="SODIUM/HYDROGEN EXCHANGER FAMILY/TRKA DOMAIN PROTEIN"/>
    <property type="match status" value="1"/>
</dbReference>
<protein>
    <submittedName>
        <fullName evidence="9">Cation:proton antiporter</fullName>
    </submittedName>
</protein>
<gene>
    <name evidence="9" type="ORF">QOL99_13200</name>
</gene>
<evidence type="ECO:0000256" key="6">
    <source>
        <dbReference type="ARBA" id="ARBA00023136"/>
    </source>
</evidence>
<keyword evidence="4 7" id="KW-0812">Transmembrane</keyword>
<name>A0ABT7JJH6_9DEIO</name>
<feature type="transmembrane region" description="Helical" evidence="7">
    <location>
        <begin position="32"/>
        <end position="49"/>
    </location>
</feature>
<feature type="transmembrane region" description="Helical" evidence="7">
    <location>
        <begin position="266"/>
        <end position="282"/>
    </location>
</feature>
<dbReference type="EMBL" id="JASNGB010000149">
    <property type="protein sequence ID" value="MDL2345101.1"/>
    <property type="molecule type" value="Genomic_DNA"/>
</dbReference>
<evidence type="ECO:0000259" key="8">
    <source>
        <dbReference type="Pfam" id="PF00999"/>
    </source>
</evidence>
<reference evidence="9 10" key="1">
    <citation type="submission" date="2023-05" db="EMBL/GenBank/DDBJ databases">
        <authorList>
            <person name="Gao F."/>
        </authorList>
    </citation>
    <scope>NUCLEOTIDE SEQUENCE [LARGE SCALE GENOMIC DNA]</scope>
    <source>
        <strain evidence="9 10">MIMF12</strain>
    </source>
</reference>
<organism evidence="9 10">
    <name type="scientific">Deinococcus rhizophilus</name>
    <dbReference type="NCBI Taxonomy" id="3049544"/>
    <lineage>
        <taxon>Bacteria</taxon>
        <taxon>Thermotogati</taxon>
        <taxon>Deinococcota</taxon>
        <taxon>Deinococci</taxon>
        <taxon>Deinococcales</taxon>
        <taxon>Deinococcaceae</taxon>
        <taxon>Deinococcus</taxon>
    </lineage>
</organism>
<keyword evidence="10" id="KW-1185">Reference proteome</keyword>
<feature type="transmembrane region" description="Helical" evidence="7">
    <location>
        <begin position="148"/>
        <end position="172"/>
    </location>
</feature>
<evidence type="ECO:0000256" key="1">
    <source>
        <dbReference type="ARBA" id="ARBA00004141"/>
    </source>
</evidence>
<comment type="caution">
    <text evidence="9">The sequence shown here is derived from an EMBL/GenBank/DDBJ whole genome shotgun (WGS) entry which is preliminary data.</text>
</comment>
<dbReference type="Gene3D" id="1.20.1530.20">
    <property type="match status" value="1"/>
</dbReference>
<feature type="transmembrane region" description="Helical" evidence="7">
    <location>
        <begin position="178"/>
        <end position="198"/>
    </location>
</feature>
<evidence type="ECO:0000256" key="3">
    <source>
        <dbReference type="ARBA" id="ARBA00022448"/>
    </source>
</evidence>
<evidence type="ECO:0000256" key="7">
    <source>
        <dbReference type="SAM" id="Phobius"/>
    </source>
</evidence>
<feature type="transmembrane region" description="Helical" evidence="7">
    <location>
        <begin position="236"/>
        <end position="254"/>
    </location>
</feature>
<evidence type="ECO:0000313" key="9">
    <source>
        <dbReference type="EMBL" id="MDL2345101.1"/>
    </source>
</evidence>
<dbReference type="Proteomes" id="UP001302059">
    <property type="component" value="Unassembled WGS sequence"/>
</dbReference>
<keyword evidence="5 7" id="KW-1133">Transmembrane helix</keyword>
<dbReference type="RefSeq" id="WP_285524483.1">
    <property type="nucleotide sequence ID" value="NZ_JASNGB010000149.1"/>
</dbReference>
<dbReference type="PANTHER" id="PTHR42751:SF6">
    <property type="entry name" value="CONSERVED INTEGRAL MEMBRANE TRANSPORT PROTEIN-RELATED"/>
    <property type="match status" value="1"/>
</dbReference>
<sequence length="411" mass="42505">MPLAELFLELGAVILALAFVGRAAGRLGITPIPLYLIAGIGLGAFFQLGDAPEEFIHIGAEIGAVLLLFTLGLEYTSAELRDNLKANRSVGVLDLALNFTPGLLAGLVLGFSPLAAALLGGVTYLSSSGIASKVLSDLGRLGNRETPVILAVCVLEDVAMAVYLPVMAALLIGGTLAAVGVNLAVALAAFSLAFFLALKYGHVLSRVIHVQSNEGLLLSVFGLVLVVAGLADMLKVSAAIGAFLVGIALSGEVADRARHLIEPLRDLFAAVFFVFFGLQLDLGTLPGVLLPAVVLAVVTSLTKFYTGWYGAARAGVQTRGRVRAGATLIPRGEFSILIAGLGLGLAPTLGPLAAAYVLITAIVGPVLARFDAQIAPLLDRRMRLAGVPAAVVPTEVAPRPPLAETREPRTD</sequence>
<comment type="similarity">
    <text evidence="2">Belongs to the monovalent cation:proton antiporter 2 (CPA2) transporter (TC 2.A.37) family.</text>
</comment>
<evidence type="ECO:0000256" key="5">
    <source>
        <dbReference type="ARBA" id="ARBA00022989"/>
    </source>
</evidence>
<feature type="transmembrane region" description="Helical" evidence="7">
    <location>
        <begin position="288"/>
        <end position="308"/>
    </location>
</feature>
<accession>A0ABT7JJH6</accession>
<evidence type="ECO:0000256" key="4">
    <source>
        <dbReference type="ARBA" id="ARBA00022692"/>
    </source>
</evidence>
<evidence type="ECO:0000313" key="10">
    <source>
        <dbReference type="Proteomes" id="UP001302059"/>
    </source>
</evidence>
<proteinExistence type="inferred from homology"/>
<feature type="domain" description="Cation/H+ exchanger transmembrane" evidence="8">
    <location>
        <begin position="16"/>
        <end position="367"/>
    </location>
</feature>
<feature type="transmembrane region" description="Helical" evidence="7">
    <location>
        <begin position="115"/>
        <end position="136"/>
    </location>
</feature>
<dbReference type="Pfam" id="PF00999">
    <property type="entry name" value="Na_H_Exchanger"/>
    <property type="match status" value="1"/>
</dbReference>
<dbReference type="InterPro" id="IPR006153">
    <property type="entry name" value="Cation/H_exchanger_TM"/>
</dbReference>
<comment type="subcellular location">
    <subcellularLocation>
        <location evidence="1">Membrane</location>
        <topology evidence="1">Multi-pass membrane protein</topology>
    </subcellularLocation>
</comment>
<keyword evidence="3" id="KW-0813">Transport</keyword>
<keyword evidence="6 7" id="KW-0472">Membrane</keyword>
<feature type="transmembrane region" description="Helical" evidence="7">
    <location>
        <begin position="210"/>
        <end position="230"/>
    </location>
</feature>